<organism evidence="3 4">
    <name type="scientific">Symbiodinium pilosum</name>
    <name type="common">Dinoflagellate</name>
    <dbReference type="NCBI Taxonomy" id="2952"/>
    <lineage>
        <taxon>Eukaryota</taxon>
        <taxon>Sar</taxon>
        <taxon>Alveolata</taxon>
        <taxon>Dinophyceae</taxon>
        <taxon>Suessiales</taxon>
        <taxon>Symbiodiniaceae</taxon>
        <taxon>Symbiodinium</taxon>
    </lineage>
</organism>
<feature type="region of interest" description="Disordered" evidence="1">
    <location>
        <begin position="1"/>
        <end position="35"/>
    </location>
</feature>
<dbReference type="PRINTS" id="PR00625">
    <property type="entry name" value="JDOMAIN"/>
</dbReference>
<dbReference type="Gene3D" id="1.10.287.110">
    <property type="entry name" value="DnaJ domain"/>
    <property type="match status" value="1"/>
</dbReference>
<dbReference type="InterPro" id="IPR001623">
    <property type="entry name" value="DnaJ_domain"/>
</dbReference>
<dbReference type="SUPFAM" id="SSF46565">
    <property type="entry name" value="Chaperone J-domain"/>
    <property type="match status" value="1"/>
</dbReference>
<comment type="caution">
    <text evidence="3">The sequence shown here is derived from an EMBL/GenBank/DDBJ whole genome shotgun (WGS) entry which is preliminary data.</text>
</comment>
<feature type="region of interest" description="Disordered" evidence="1">
    <location>
        <begin position="278"/>
        <end position="302"/>
    </location>
</feature>
<dbReference type="CDD" id="cd06257">
    <property type="entry name" value="DnaJ"/>
    <property type="match status" value="1"/>
</dbReference>
<evidence type="ECO:0000313" key="4">
    <source>
        <dbReference type="Proteomes" id="UP000649617"/>
    </source>
</evidence>
<protein>
    <submittedName>
        <fullName evidence="3">DnaJ protein</fullName>
    </submittedName>
</protein>
<dbReference type="Pfam" id="PF00226">
    <property type="entry name" value="DnaJ"/>
    <property type="match status" value="1"/>
</dbReference>
<feature type="compositionally biased region" description="Basic residues" evidence="1">
    <location>
        <begin position="10"/>
        <end position="21"/>
    </location>
</feature>
<sequence>MHSLAPPRSFPKRAPCRRRTTGKLPHLPQPRDLSVPPRWQVVAHSHTRQDVFAPSACVGAGASNKLLVPPVEGTLGLREAAHHRRDILWDLDPSAHNDLGAYTWSLEFITCQDEKIQSPYALAYFGADAQEDTNEEEEFVDYGQFTLPEDTIFDEDEFIRPSKARQRTCKEYIVDNSDLQADAPGVAFRFSCRLEDRDDVRPVAQWGTIVTGEDKGDGWIQVGERFLPIEVGGKKVLLERAPSKFRADDRQDDIAEFDEAWASDMDVSLKARMEARRRQRLQQAEQRRAQDKEHGEHEQRSRELLRKHKMLMHELDTWDQVLGLPRSTSPEEIERAYKALCARYHPDKAPQADRAARAALERSMARINEAFSVLSNPKQRWNYDRSLPTPEEKAEATEHLRSVVQPGRELADSGADADFDFSGDGRPFRFCRGKAARVAQLCGSREKVRIAMNQLVGRAPMKLADCSGVIRHVGPMTPFGGLGECGHANCMAHRLRNPEIRAGFRDFVVTSVRDAVRTRTEWWGSGGLRYTSLGSGELLFDLELLERLREEAGVQIAQICLIDNGYRQPSLATRRALREFADWQRASAQMRRAQPCEILVFGHLADYSEASAKGGRAANCHVFVQCDTHWNGCAGDCSRLASRALCKDGVLARLAESTDALHAEMPKGVLVSPFQGDLETPQA</sequence>
<dbReference type="Proteomes" id="UP000649617">
    <property type="component" value="Unassembled WGS sequence"/>
</dbReference>
<accession>A0A812R1Z8</accession>
<evidence type="ECO:0000256" key="1">
    <source>
        <dbReference type="SAM" id="MobiDB-lite"/>
    </source>
</evidence>
<reference evidence="3" key="1">
    <citation type="submission" date="2021-02" db="EMBL/GenBank/DDBJ databases">
        <authorList>
            <person name="Dougan E. K."/>
            <person name="Rhodes N."/>
            <person name="Thang M."/>
            <person name="Chan C."/>
        </authorList>
    </citation>
    <scope>NUCLEOTIDE SEQUENCE</scope>
</reference>
<evidence type="ECO:0000313" key="3">
    <source>
        <dbReference type="EMBL" id="CAE7416500.1"/>
    </source>
</evidence>
<evidence type="ECO:0000259" key="2">
    <source>
        <dbReference type="PROSITE" id="PS50076"/>
    </source>
</evidence>
<dbReference type="SMART" id="SM00271">
    <property type="entry name" value="DnaJ"/>
    <property type="match status" value="1"/>
</dbReference>
<dbReference type="EMBL" id="CAJNIZ010018813">
    <property type="protein sequence ID" value="CAE7416500.1"/>
    <property type="molecule type" value="Genomic_DNA"/>
</dbReference>
<dbReference type="PANTHER" id="PTHR24074">
    <property type="entry name" value="CO-CHAPERONE PROTEIN DJLA"/>
    <property type="match status" value="1"/>
</dbReference>
<gene>
    <name evidence="3" type="primary">dnaJ</name>
    <name evidence="3" type="ORF">SPIL2461_LOCUS10273</name>
</gene>
<keyword evidence="4" id="KW-1185">Reference proteome</keyword>
<dbReference type="InterPro" id="IPR050817">
    <property type="entry name" value="DjlA_DnaK_co-chaperone"/>
</dbReference>
<dbReference type="OrthoDB" id="427445at2759"/>
<dbReference type="InterPro" id="IPR036869">
    <property type="entry name" value="J_dom_sf"/>
</dbReference>
<dbReference type="AlphaFoldDB" id="A0A812R1Z8"/>
<feature type="domain" description="J" evidence="2">
    <location>
        <begin position="317"/>
        <end position="387"/>
    </location>
</feature>
<proteinExistence type="predicted"/>
<dbReference type="PROSITE" id="PS50076">
    <property type="entry name" value="DNAJ_2"/>
    <property type="match status" value="1"/>
</dbReference>
<feature type="compositionally biased region" description="Basic and acidic residues" evidence="1">
    <location>
        <begin position="285"/>
        <end position="302"/>
    </location>
</feature>
<name>A0A812R1Z8_SYMPI</name>